<protein>
    <submittedName>
        <fullName evidence="2">DUF2177 family protein</fullName>
    </submittedName>
</protein>
<dbReference type="AlphaFoldDB" id="A0A6P1KHU1"/>
<keyword evidence="1" id="KW-1133">Transmembrane helix</keyword>
<dbReference type="EMBL" id="CP047226">
    <property type="protein sequence ID" value="QHG09457.1"/>
    <property type="molecule type" value="Genomic_DNA"/>
</dbReference>
<dbReference type="InterPro" id="IPR018687">
    <property type="entry name" value="DUF2177_membr"/>
</dbReference>
<evidence type="ECO:0000256" key="1">
    <source>
        <dbReference type="SAM" id="Phobius"/>
    </source>
</evidence>
<gene>
    <name evidence="2" type="ORF">GSF12_05870</name>
</gene>
<feature type="transmembrane region" description="Helical" evidence="1">
    <location>
        <begin position="46"/>
        <end position="67"/>
    </location>
</feature>
<dbReference type="Pfam" id="PF09945">
    <property type="entry name" value="DUF2177"/>
    <property type="match status" value="1"/>
</dbReference>
<evidence type="ECO:0000313" key="2">
    <source>
        <dbReference type="EMBL" id="QHG09457.1"/>
    </source>
</evidence>
<organism evidence="2">
    <name type="scientific">Faucicola osloensis</name>
    <name type="common">Moraxella osloensis</name>
    <dbReference type="NCBI Taxonomy" id="34062"/>
    <lineage>
        <taxon>Bacteria</taxon>
        <taxon>Pseudomonadati</taxon>
        <taxon>Pseudomonadota</taxon>
        <taxon>Gammaproteobacteria</taxon>
        <taxon>Moraxellales</taxon>
        <taxon>Moraxellaceae</taxon>
        <taxon>Faucicola</taxon>
    </lineage>
</organism>
<feature type="transmembrane region" description="Helical" evidence="1">
    <location>
        <begin position="79"/>
        <end position="102"/>
    </location>
</feature>
<feature type="transmembrane region" description="Helical" evidence="1">
    <location>
        <begin position="6"/>
        <end position="25"/>
    </location>
</feature>
<name>A0A6P1KHU1_FAUOS</name>
<proteinExistence type="predicted"/>
<accession>A0A6P1KHU1</accession>
<feature type="transmembrane region" description="Helical" evidence="1">
    <location>
        <begin position="114"/>
        <end position="132"/>
    </location>
</feature>
<sequence>MAPLNYLWVYLIAVMVFLGIDAVWLKTMTQRFYAPRIGHLLSESPNMTAAGVFYLFYVFALCVVVIYPQLKAHASLAVLAGYGVVIGLMAYGTYDFTSLALLKGYDKTAALVDFIWGGLVTGLTCVIVGVIYKNWLVD</sequence>
<keyword evidence="1" id="KW-0472">Membrane</keyword>
<keyword evidence="1" id="KW-0812">Transmembrane</keyword>
<reference evidence="2" key="1">
    <citation type="journal article" date="2020" name="Microbiol. Resour. Announc.">
        <title>Complete Genome Sequence of Moraxella osloensis Strain YV1, Isolated from an Australian Wastewater Treatment Plant.</title>
        <authorList>
            <person name="Batinovic S."/>
            <person name="Rice D.T.F."/>
            <person name="Seviour R.J."/>
            <person name="Petrovski S."/>
        </authorList>
    </citation>
    <scope>NUCLEOTIDE SEQUENCE</scope>
    <source>
        <strain evidence="2">YV1</strain>
    </source>
</reference>